<dbReference type="SMART" id="SM00327">
    <property type="entry name" value="VWA"/>
    <property type="match status" value="1"/>
</dbReference>
<dbReference type="InterPro" id="IPR002035">
    <property type="entry name" value="VWF_A"/>
</dbReference>
<evidence type="ECO:0000313" key="2">
    <source>
        <dbReference type="EMBL" id="OGF36923.1"/>
    </source>
</evidence>
<accession>A0A1F5TDS7</accession>
<proteinExistence type="predicted"/>
<name>A0A1F5TDS7_9BACT</name>
<dbReference type="SUPFAM" id="SSF53300">
    <property type="entry name" value="vWA-like"/>
    <property type="match status" value="1"/>
</dbReference>
<feature type="domain" description="VWFA" evidence="1">
    <location>
        <begin position="81"/>
        <end position="226"/>
    </location>
</feature>
<organism evidence="2 3">
    <name type="scientific">Candidatus Falkowbacteria bacterium RIFOXYC2_FULL_48_21</name>
    <dbReference type="NCBI Taxonomy" id="1798005"/>
    <lineage>
        <taxon>Bacteria</taxon>
        <taxon>Candidatus Falkowiibacteriota</taxon>
    </lineage>
</organism>
<sequence length="274" mass="29835">MKKWTLILVALALCFGCQERRQSSAPTVNKQPNKKAAVDPAKAPAEKAAVKQKVEAEKFVWPPLREPGKEIVVAPNVMAKNYLVILDGSGSMNEATCAEGSKMLTAQKALDQFVKDLPEDANLGLVYFVDKKKIYAPIPLGTNNRKEFVDAVNQIRGNGRTPLRESIEKARNILDLQGQAQSGLGEYTIVVVTDGEETVDETLAPLDRVVRSIIENTPIALYTIGFCISGNHSLNRSGVTYRDARNPAELASALQGVLAESPEFSVLEFEPTAP</sequence>
<evidence type="ECO:0000313" key="3">
    <source>
        <dbReference type="Proteomes" id="UP000178656"/>
    </source>
</evidence>
<dbReference type="Proteomes" id="UP000178656">
    <property type="component" value="Unassembled WGS sequence"/>
</dbReference>
<dbReference type="InterPro" id="IPR036465">
    <property type="entry name" value="vWFA_dom_sf"/>
</dbReference>
<reference evidence="2 3" key="1">
    <citation type="journal article" date="2016" name="Nat. Commun.">
        <title>Thousands of microbial genomes shed light on interconnected biogeochemical processes in an aquifer system.</title>
        <authorList>
            <person name="Anantharaman K."/>
            <person name="Brown C.T."/>
            <person name="Hug L.A."/>
            <person name="Sharon I."/>
            <person name="Castelle C.J."/>
            <person name="Probst A.J."/>
            <person name="Thomas B.C."/>
            <person name="Singh A."/>
            <person name="Wilkins M.J."/>
            <person name="Karaoz U."/>
            <person name="Brodie E.L."/>
            <person name="Williams K.H."/>
            <person name="Hubbard S.S."/>
            <person name="Banfield J.F."/>
        </authorList>
    </citation>
    <scope>NUCLEOTIDE SEQUENCE [LARGE SCALE GENOMIC DNA]</scope>
</reference>
<dbReference type="EMBL" id="MFGM01000027">
    <property type="protein sequence ID" value="OGF36923.1"/>
    <property type="molecule type" value="Genomic_DNA"/>
</dbReference>
<dbReference type="PROSITE" id="PS50234">
    <property type="entry name" value="VWFA"/>
    <property type="match status" value="1"/>
</dbReference>
<gene>
    <name evidence="2" type="ORF">A2482_02895</name>
</gene>
<dbReference type="Gene3D" id="3.40.50.410">
    <property type="entry name" value="von Willebrand factor, type A domain"/>
    <property type="match status" value="1"/>
</dbReference>
<evidence type="ECO:0000259" key="1">
    <source>
        <dbReference type="PROSITE" id="PS50234"/>
    </source>
</evidence>
<comment type="caution">
    <text evidence="2">The sequence shown here is derived from an EMBL/GenBank/DDBJ whole genome shotgun (WGS) entry which is preliminary data.</text>
</comment>
<dbReference type="AlphaFoldDB" id="A0A1F5TDS7"/>
<dbReference type="Pfam" id="PF13519">
    <property type="entry name" value="VWA_2"/>
    <property type="match status" value="1"/>
</dbReference>
<protein>
    <recommendedName>
        <fullName evidence="1">VWFA domain-containing protein</fullName>
    </recommendedName>
</protein>